<dbReference type="InterPro" id="IPR018275">
    <property type="entry name" value="Ribosomal_bS18_CS"/>
</dbReference>
<keyword evidence="5 7" id="KW-0687">Ribonucleoprotein</keyword>
<comment type="function">
    <text evidence="7">Binds as a heterodimer with protein bS6 to the central domain of the 16S rRNA, where it helps stabilize the platform of the 30S subunit.</text>
</comment>
<evidence type="ECO:0000256" key="3">
    <source>
        <dbReference type="ARBA" id="ARBA00022884"/>
    </source>
</evidence>
<dbReference type="InterPro" id="IPR036870">
    <property type="entry name" value="Ribosomal_bS18_sf"/>
</dbReference>
<evidence type="ECO:0000256" key="7">
    <source>
        <dbReference type="HAMAP-Rule" id="MF_00270"/>
    </source>
</evidence>
<dbReference type="AlphaFoldDB" id="A0AB94IZ33"/>
<dbReference type="GO" id="GO:0070181">
    <property type="term" value="F:small ribosomal subunit rRNA binding"/>
    <property type="evidence" value="ECO:0007669"/>
    <property type="project" value="TreeGrafter"/>
</dbReference>
<evidence type="ECO:0000256" key="9">
    <source>
        <dbReference type="SAM" id="MobiDB-lite"/>
    </source>
</evidence>
<gene>
    <name evidence="7" type="primary">rpsR</name>
    <name evidence="10" type="ORF">SY1_22700</name>
</gene>
<dbReference type="SUPFAM" id="SSF46911">
    <property type="entry name" value="Ribosomal protein S18"/>
    <property type="match status" value="1"/>
</dbReference>
<evidence type="ECO:0000313" key="11">
    <source>
        <dbReference type="Proteomes" id="UP000008957"/>
    </source>
</evidence>
<proteinExistence type="inferred from homology"/>
<comment type="similarity">
    <text evidence="1 7 8">Belongs to the bacterial ribosomal protein bS18 family.</text>
</comment>
<evidence type="ECO:0000256" key="8">
    <source>
        <dbReference type="RuleBase" id="RU003910"/>
    </source>
</evidence>
<dbReference type="GO" id="GO:0006412">
    <property type="term" value="P:translation"/>
    <property type="evidence" value="ECO:0007669"/>
    <property type="project" value="UniProtKB-UniRule"/>
</dbReference>
<evidence type="ECO:0000256" key="1">
    <source>
        <dbReference type="ARBA" id="ARBA00005589"/>
    </source>
</evidence>
<keyword evidence="11" id="KW-1185">Reference proteome</keyword>
<dbReference type="PANTHER" id="PTHR13479:SF40">
    <property type="entry name" value="SMALL RIBOSOMAL SUBUNIT PROTEIN BS18M"/>
    <property type="match status" value="1"/>
</dbReference>
<keyword evidence="4 7" id="KW-0689">Ribosomal protein</keyword>
<dbReference type="RefSeq" id="WP_015557100.1">
    <property type="nucleotide sequence ID" value="NC_021038.1"/>
</dbReference>
<dbReference type="FunFam" id="4.10.640.10:FF:000004">
    <property type="entry name" value="30S ribosomal protein S18"/>
    <property type="match status" value="1"/>
</dbReference>
<dbReference type="PRINTS" id="PR00974">
    <property type="entry name" value="RIBOSOMALS18"/>
</dbReference>
<evidence type="ECO:0000313" key="10">
    <source>
        <dbReference type="EMBL" id="CBL28954.1"/>
    </source>
</evidence>
<accession>A0AB94IZ33</accession>
<name>A0AB94IZ33_9BACT</name>
<dbReference type="Pfam" id="PF01084">
    <property type="entry name" value="Ribosomal_S18"/>
    <property type="match status" value="1"/>
</dbReference>
<evidence type="ECO:0000256" key="2">
    <source>
        <dbReference type="ARBA" id="ARBA00022730"/>
    </source>
</evidence>
<keyword evidence="3 7" id="KW-0694">RNA-binding</keyword>
<dbReference type="HAMAP" id="MF_00270">
    <property type="entry name" value="Ribosomal_bS18"/>
    <property type="match status" value="1"/>
</dbReference>
<evidence type="ECO:0000256" key="4">
    <source>
        <dbReference type="ARBA" id="ARBA00022980"/>
    </source>
</evidence>
<dbReference type="PANTHER" id="PTHR13479">
    <property type="entry name" value="30S RIBOSOMAL PROTEIN S18"/>
    <property type="match status" value="1"/>
</dbReference>
<reference evidence="10 11" key="2">
    <citation type="submission" date="2010-03" db="EMBL/GenBank/DDBJ databases">
        <authorList>
            <person name="Pajon A."/>
        </authorList>
    </citation>
    <scope>NUCLEOTIDE SEQUENCE [LARGE SCALE GENOMIC DNA]</scope>
    <source>
        <strain evidence="10 11">SGP1</strain>
    </source>
</reference>
<protein>
    <recommendedName>
        <fullName evidence="6 7">Small ribosomal subunit protein bS18</fullName>
    </recommendedName>
</protein>
<reference evidence="11" key="1">
    <citation type="submission" date="2010-03" db="EMBL/GenBank/DDBJ databases">
        <title>The genome sequence of Synergistetes sp. SGP1.</title>
        <authorList>
            <consortium name="metaHIT consortium -- http://www.metahit.eu/"/>
            <person name="Pajon A."/>
            <person name="Turner K."/>
            <person name="Parkhill J."/>
            <person name="Wade W."/>
            <person name="Vartoukian S."/>
        </authorList>
    </citation>
    <scope>NUCLEOTIDE SEQUENCE [LARGE SCALE GENOMIC DNA]</scope>
    <source>
        <strain evidence="11">SGP1</strain>
    </source>
</reference>
<dbReference type="PROSITE" id="PS00057">
    <property type="entry name" value="RIBOSOMAL_S18"/>
    <property type="match status" value="1"/>
</dbReference>
<feature type="region of interest" description="Disordered" evidence="9">
    <location>
        <begin position="1"/>
        <end position="24"/>
    </location>
</feature>
<dbReference type="Gene3D" id="4.10.640.10">
    <property type="entry name" value="Ribosomal protein S18"/>
    <property type="match status" value="1"/>
</dbReference>
<keyword evidence="2 7" id="KW-0699">rRNA-binding</keyword>
<dbReference type="GO" id="GO:0003735">
    <property type="term" value="F:structural constituent of ribosome"/>
    <property type="evidence" value="ECO:0007669"/>
    <property type="project" value="InterPro"/>
</dbReference>
<dbReference type="KEGG" id="sbr:SY1_22700"/>
<sequence>MNGERESRPAGAAAPRGGMRRGSKRRPKFCYYCVEKQEKVDYKDVEKLRKYISERGKIVPRRVTGNCAKHQRLLTEAIKRARYMALLPYSLD</sequence>
<dbReference type="EMBL" id="FP929056">
    <property type="protein sequence ID" value="CBL28954.1"/>
    <property type="molecule type" value="Genomic_DNA"/>
</dbReference>
<organism evidence="10 11">
    <name type="scientific">Fretibacterium fastidiosum</name>
    <dbReference type="NCBI Taxonomy" id="651822"/>
    <lineage>
        <taxon>Bacteria</taxon>
        <taxon>Thermotogati</taxon>
        <taxon>Synergistota</taxon>
        <taxon>Synergistia</taxon>
        <taxon>Synergistales</taxon>
        <taxon>Aminobacteriaceae</taxon>
        <taxon>Fretibacterium</taxon>
    </lineage>
</organism>
<dbReference type="GO" id="GO:0022627">
    <property type="term" value="C:cytosolic small ribosomal subunit"/>
    <property type="evidence" value="ECO:0007669"/>
    <property type="project" value="TreeGrafter"/>
</dbReference>
<dbReference type="Proteomes" id="UP000008957">
    <property type="component" value="Chromosome"/>
</dbReference>
<evidence type="ECO:0000256" key="5">
    <source>
        <dbReference type="ARBA" id="ARBA00023274"/>
    </source>
</evidence>
<dbReference type="InterPro" id="IPR001648">
    <property type="entry name" value="Ribosomal_bS18"/>
</dbReference>
<dbReference type="NCBIfam" id="TIGR00165">
    <property type="entry name" value="S18"/>
    <property type="match status" value="1"/>
</dbReference>
<evidence type="ECO:0000256" key="6">
    <source>
        <dbReference type="ARBA" id="ARBA00035141"/>
    </source>
</evidence>
<comment type="subunit">
    <text evidence="7">Part of the 30S ribosomal subunit. Forms a tight heterodimer with protein bS6.</text>
</comment>